<sequence length="276" mass="30586">MAAEILVEGVFYQYPQSSEMALKDVNLMIKKGEFIAIIGPNGSGKSTLAKLFNGLFVPTKGRITVDGLDTRDKENIWKIRQKAGIVFQNPDNQIVATVVEEDVAFGPENLGIPPDEIRKRVDEALEIVELKEYAQKPPHLLSGGQKQRVAIAGIIAMRPDYIIMDEPTAMLDPVGRKEVISTVKRLNREEGKTIVLITHFMEEAVEADKVIVMSDGQVVMEGTPREIFSKVDKLKAIGLDVPQVTELAHRLRGNGLAIREDVLTIDEMVECLCPLL</sequence>
<dbReference type="InterPro" id="IPR015856">
    <property type="entry name" value="ABC_transpr_CbiO/EcfA_su"/>
</dbReference>
<evidence type="ECO:0000256" key="9">
    <source>
        <dbReference type="ARBA" id="ARBA00025157"/>
    </source>
</evidence>
<keyword evidence="8 10" id="KW-0472">Membrane</keyword>
<dbReference type="InterPro" id="IPR003439">
    <property type="entry name" value="ABC_transporter-like_ATP-bd"/>
</dbReference>
<comment type="function">
    <text evidence="10">Part of an ABC transporter complex. Responsible for energy coupling to the transport system.</text>
</comment>
<evidence type="ECO:0000256" key="4">
    <source>
        <dbReference type="ARBA" id="ARBA00022475"/>
    </source>
</evidence>
<keyword evidence="6 10" id="KW-0067">ATP-binding</keyword>
<dbReference type="GO" id="GO:0042626">
    <property type="term" value="F:ATPase-coupled transmembrane transporter activity"/>
    <property type="evidence" value="ECO:0007669"/>
    <property type="project" value="TreeGrafter"/>
</dbReference>
<keyword evidence="3 10" id="KW-0813">Transport</keyword>
<dbReference type="InterPro" id="IPR050095">
    <property type="entry name" value="ECF_ABC_transporter_ATP-bd"/>
</dbReference>
<comment type="subcellular location">
    <subcellularLocation>
        <location evidence="1 10">Cell membrane</location>
        <topology evidence="1 10">Peripheral membrane protein</topology>
    </subcellularLocation>
</comment>
<dbReference type="NCBIfam" id="TIGR04520">
    <property type="entry name" value="ECF_ATPase_1"/>
    <property type="match status" value="1"/>
</dbReference>
<name>A0A1M7M3A4_9FIRM</name>
<keyword evidence="5 10" id="KW-0547">Nucleotide-binding</keyword>
<reference evidence="13" key="1">
    <citation type="submission" date="2016-11" db="EMBL/GenBank/DDBJ databases">
        <authorList>
            <person name="Varghese N."/>
            <person name="Submissions S."/>
        </authorList>
    </citation>
    <scope>NUCLEOTIDE SEQUENCE [LARGE SCALE GENOMIC DNA]</scope>
    <source>
        <strain evidence="13">DSM 18802</strain>
    </source>
</reference>
<dbReference type="GO" id="GO:0043190">
    <property type="term" value="C:ATP-binding cassette (ABC) transporter complex"/>
    <property type="evidence" value="ECO:0007669"/>
    <property type="project" value="TreeGrafter"/>
</dbReference>
<dbReference type="SMART" id="SM00382">
    <property type="entry name" value="AAA"/>
    <property type="match status" value="1"/>
</dbReference>
<dbReference type="RefSeq" id="WP_073258318.1">
    <property type="nucleotide sequence ID" value="NZ_FRCR01000017.1"/>
</dbReference>
<dbReference type="GO" id="GO:0016887">
    <property type="term" value="F:ATP hydrolysis activity"/>
    <property type="evidence" value="ECO:0007669"/>
    <property type="project" value="InterPro"/>
</dbReference>
<dbReference type="Proteomes" id="UP000184375">
    <property type="component" value="Unassembled WGS sequence"/>
</dbReference>
<dbReference type="Gene3D" id="3.40.50.300">
    <property type="entry name" value="P-loop containing nucleotide triphosphate hydrolases"/>
    <property type="match status" value="1"/>
</dbReference>
<evidence type="ECO:0000256" key="8">
    <source>
        <dbReference type="ARBA" id="ARBA00023136"/>
    </source>
</evidence>
<comment type="similarity">
    <text evidence="2 10">Belongs to the ABC transporter superfamily.</text>
</comment>
<dbReference type="PROSITE" id="PS50893">
    <property type="entry name" value="ABC_TRANSPORTER_2"/>
    <property type="match status" value="1"/>
</dbReference>
<evidence type="ECO:0000259" key="11">
    <source>
        <dbReference type="PROSITE" id="PS50893"/>
    </source>
</evidence>
<evidence type="ECO:0000313" key="13">
    <source>
        <dbReference type="Proteomes" id="UP000184375"/>
    </source>
</evidence>
<dbReference type="STRING" id="447595.SAMN05660826_02153"/>
<dbReference type="PROSITE" id="PS00211">
    <property type="entry name" value="ABC_TRANSPORTER_1"/>
    <property type="match status" value="1"/>
</dbReference>
<dbReference type="NCBIfam" id="TIGR01166">
    <property type="entry name" value="cbiO"/>
    <property type="match status" value="1"/>
</dbReference>
<proteinExistence type="inferred from homology"/>
<evidence type="ECO:0000256" key="5">
    <source>
        <dbReference type="ARBA" id="ARBA00022741"/>
    </source>
</evidence>
<dbReference type="InterPro" id="IPR003593">
    <property type="entry name" value="AAA+_ATPase"/>
</dbReference>
<dbReference type="FunFam" id="3.40.50.300:FF:000224">
    <property type="entry name" value="Energy-coupling factor transporter ATP-binding protein EcfA"/>
    <property type="match status" value="1"/>
</dbReference>
<evidence type="ECO:0000256" key="7">
    <source>
        <dbReference type="ARBA" id="ARBA00022967"/>
    </source>
</evidence>
<dbReference type="OrthoDB" id="9814634at2"/>
<evidence type="ECO:0000313" key="12">
    <source>
        <dbReference type="EMBL" id="SHM85169.1"/>
    </source>
</evidence>
<dbReference type="InterPro" id="IPR005876">
    <property type="entry name" value="Co_trans_ATP-bd"/>
</dbReference>
<feature type="domain" description="ABC transporter" evidence="11">
    <location>
        <begin position="5"/>
        <end position="240"/>
    </location>
</feature>
<dbReference type="PANTHER" id="PTHR43553:SF24">
    <property type="entry name" value="ENERGY-COUPLING FACTOR TRANSPORTER ATP-BINDING PROTEIN ECFA1"/>
    <property type="match status" value="1"/>
</dbReference>
<evidence type="ECO:0000256" key="1">
    <source>
        <dbReference type="ARBA" id="ARBA00004202"/>
    </source>
</evidence>
<dbReference type="InterPro" id="IPR030947">
    <property type="entry name" value="EcfA_1"/>
</dbReference>
<dbReference type="PANTHER" id="PTHR43553">
    <property type="entry name" value="HEAVY METAL TRANSPORTER"/>
    <property type="match status" value="1"/>
</dbReference>
<accession>A0A1M7M3A4</accession>
<keyword evidence="4 10" id="KW-1003">Cell membrane</keyword>
<organism evidence="12 13">
    <name type="scientific">Caldanaerovirga acetigignens</name>
    <dbReference type="NCBI Taxonomy" id="447595"/>
    <lineage>
        <taxon>Bacteria</taxon>
        <taxon>Bacillati</taxon>
        <taxon>Bacillota</taxon>
        <taxon>Clostridia</taxon>
        <taxon>Thermosediminibacterales</taxon>
        <taxon>Thermosediminibacteraceae</taxon>
        <taxon>Caldanaerovirga</taxon>
    </lineage>
</organism>
<evidence type="ECO:0000256" key="10">
    <source>
        <dbReference type="RuleBase" id="RU364103"/>
    </source>
</evidence>
<dbReference type="GO" id="GO:0006824">
    <property type="term" value="P:cobalt ion transport"/>
    <property type="evidence" value="ECO:0007669"/>
    <property type="project" value="InterPro"/>
</dbReference>
<evidence type="ECO:0000256" key="2">
    <source>
        <dbReference type="ARBA" id="ARBA00005417"/>
    </source>
</evidence>
<dbReference type="InterPro" id="IPR027417">
    <property type="entry name" value="P-loop_NTPase"/>
</dbReference>
<dbReference type="SUPFAM" id="SSF52540">
    <property type="entry name" value="P-loop containing nucleoside triphosphate hydrolases"/>
    <property type="match status" value="1"/>
</dbReference>
<dbReference type="CDD" id="cd03225">
    <property type="entry name" value="ABC_cobalt_CbiO_domain1"/>
    <property type="match status" value="1"/>
</dbReference>
<dbReference type="Pfam" id="PF00005">
    <property type="entry name" value="ABC_tran"/>
    <property type="match status" value="1"/>
</dbReference>
<protein>
    <recommendedName>
        <fullName evidence="10">ABC transporter ATP-binding protein</fullName>
    </recommendedName>
</protein>
<evidence type="ECO:0000256" key="6">
    <source>
        <dbReference type="ARBA" id="ARBA00022840"/>
    </source>
</evidence>
<keyword evidence="13" id="KW-1185">Reference proteome</keyword>
<dbReference type="AlphaFoldDB" id="A0A1M7M3A4"/>
<evidence type="ECO:0000256" key="3">
    <source>
        <dbReference type="ARBA" id="ARBA00022448"/>
    </source>
</evidence>
<dbReference type="InterPro" id="IPR017871">
    <property type="entry name" value="ABC_transporter-like_CS"/>
</dbReference>
<gene>
    <name evidence="12" type="ORF">SAMN05660826_02153</name>
</gene>
<comment type="function">
    <text evidence="9">Probably part of an ABC transporter complex. Responsible for energy coupling to the transport system.</text>
</comment>
<dbReference type="GO" id="GO:0005524">
    <property type="term" value="F:ATP binding"/>
    <property type="evidence" value="ECO:0007669"/>
    <property type="project" value="UniProtKB-UniRule"/>
</dbReference>
<dbReference type="EMBL" id="FRCR01000017">
    <property type="protein sequence ID" value="SHM85169.1"/>
    <property type="molecule type" value="Genomic_DNA"/>
</dbReference>
<keyword evidence="7" id="KW-1278">Translocase</keyword>
<dbReference type="NCBIfam" id="NF010167">
    <property type="entry name" value="PRK13648.1"/>
    <property type="match status" value="1"/>
</dbReference>